<proteinExistence type="predicted"/>
<dbReference type="AlphaFoldDB" id="R7QFI5"/>
<evidence type="ECO:0000313" key="2">
    <source>
        <dbReference type="Proteomes" id="UP000012073"/>
    </source>
</evidence>
<dbReference type="EMBL" id="HG001807">
    <property type="protein sequence ID" value="CDF36849.1"/>
    <property type="molecule type" value="Genomic_DNA"/>
</dbReference>
<accession>R7QFI5</accession>
<sequence length="36" mass="3891">MYHPIPLITLMLSNNDACSNVAFSNEAPSNEAPSNK</sequence>
<gene>
    <name evidence="1" type="ORF">CHC_T00005512001</name>
</gene>
<dbReference type="GeneID" id="17324454"/>
<name>R7QFI5_CHOCR</name>
<dbReference type="KEGG" id="ccp:CHC_T00005512001"/>
<reference evidence="2" key="1">
    <citation type="journal article" date="2013" name="Proc. Natl. Acad. Sci. U.S.A.">
        <title>Genome structure and metabolic features in the red seaweed Chondrus crispus shed light on evolution of the Archaeplastida.</title>
        <authorList>
            <person name="Collen J."/>
            <person name="Porcel B."/>
            <person name="Carre W."/>
            <person name="Ball S.G."/>
            <person name="Chaparro C."/>
            <person name="Tonon T."/>
            <person name="Barbeyron T."/>
            <person name="Michel G."/>
            <person name="Noel B."/>
            <person name="Valentin K."/>
            <person name="Elias M."/>
            <person name="Artiguenave F."/>
            <person name="Arun A."/>
            <person name="Aury J.M."/>
            <person name="Barbosa-Neto J.F."/>
            <person name="Bothwell J.H."/>
            <person name="Bouget F.Y."/>
            <person name="Brillet L."/>
            <person name="Cabello-Hurtado F."/>
            <person name="Capella-Gutierrez S."/>
            <person name="Charrier B."/>
            <person name="Cladiere L."/>
            <person name="Cock J.M."/>
            <person name="Coelho S.M."/>
            <person name="Colleoni C."/>
            <person name="Czjzek M."/>
            <person name="Da Silva C."/>
            <person name="Delage L."/>
            <person name="Denoeud F."/>
            <person name="Deschamps P."/>
            <person name="Dittami S.M."/>
            <person name="Gabaldon T."/>
            <person name="Gachon C.M."/>
            <person name="Groisillier A."/>
            <person name="Herve C."/>
            <person name="Jabbari K."/>
            <person name="Katinka M."/>
            <person name="Kloareg B."/>
            <person name="Kowalczyk N."/>
            <person name="Labadie K."/>
            <person name="Leblanc C."/>
            <person name="Lopez P.J."/>
            <person name="McLachlan D.H."/>
            <person name="Meslet-Cladiere L."/>
            <person name="Moustafa A."/>
            <person name="Nehr Z."/>
            <person name="Nyvall Collen P."/>
            <person name="Panaud O."/>
            <person name="Partensky F."/>
            <person name="Poulain J."/>
            <person name="Rensing S.A."/>
            <person name="Rousvoal S."/>
            <person name="Samson G."/>
            <person name="Symeonidi A."/>
            <person name="Weissenbach J."/>
            <person name="Zambounis A."/>
            <person name="Wincker P."/>
            <person name="Boyen C."/>
        </authorList>
    </citation>
    <scope>NUCLEOTIDE SEQUENCE [LARGE SCALE GENOMIC DNA]</scope>
    <source>
        <strain evidence="2">cv. Stackhouse</strain>
    </source>
</reference>
<dbReference type="Gramene" id="CDF36849">
    <property type="protein sequence ID" value="CDF36849"/>
    <property type="gene ID" value="CHC_T00005512001"/>
</dbReference>
<organism evidence="1 2">
    <name type="scientific">Chondrus crispus</name>
    <name type="common">Carrageen Irish moss</name>
    <name type="synonym">Polymorpha crispa</name>
    <dbReference type="NCBI Taxonomy" id="2769"/>
    <lineage>
        <taxon>Eukaryota</taxon>
        <taxon>Rhodophyta</taxon>
        <taxon>Florideophyceae</taxon>
        <taxon>Rhodymeniophycidae</taxon>
        <taxon>Gigartinales</taxon>
        <taxon>Gigartinaceae</taxon>
        <taxon>Chondrus</taxon>
    </lineage>
</organism>
<protein>
    <submittedName>
        <fullName evidence="1">Uncharacterized protein</fullName>
    </submittedName>
</protein>
<keyword evidence="2" id="KW-1185">Reference proteome</keyword>
<dbReference type="Proteomes" id="UP000012073">
    <property type="component" value="Unassembled WGS sequence"/>
</dbReference>
<evidence type="ECO:0000313" key="1">
    <source>
        <dbReference type="EMBL" id="CDF36849.1"/>
    </source>
</evidence>
<dbReference type="RefSeq" id="XP_005716668.1">
    <property type="nucleotide sequence ID" value="XM_005716611.1"/>
</dbReference>